<evidence type="ECO:0000259" key="7">
    <source>
        <dbReference type="PROSITE" id="PS50850"/>
    </source>
</evidence>
<keyword evidence="9" id="KW-1185">Reference proteome</keyword>
<gene>
    <name evidence="8" type="ORF">O0S10_07360</name>
</gene>
<feature type="transmembrane region" description="Helical" evidence="6">
    <location>
        <begin position="104"/>
        <end position="127"/>
    </location>
</feature>
<protein>
    <submittedName>
        <fullName evidence="8">MFS transporter</fullName>
    </submittedName>
</protein>
<feature type="transmembrane region" description="Helical" evidence="6">
    <location>
        <begin position="331"/>
        <end position="352"/>
    </location>
</feature>
<proteinExistence type="predicted"/>
<dbReference type="PROSITE" id="PS50850">
    <property type="entry name" value="MFS"/>
    <property type="match status" value="1"/>
</dbReference>
<feature type="transmembrane region" description="Helical" evidence="6">
    <location>
        <begin position="48"/>
        <end position="69"/>
    </location>
</feature>
<accession>A0ABT4IIF7</accession>
<feature type="transmembrane region" description="Helical" evidence="6">
    <location>
        <begin position="227"/>
        <end position="246"/>
    </location>
</feature>
<dbReference type="SUPFAM" id="SSF103473">
    <property type="entry name" value="MFS general substrate transporter"/>
    <property type="match status" value="1"/>
</dbReference>
<dbReference type="PANTHER" id="PTHR42718:SF9">
    <property type="entry name" value="MAJOR FACILITATOR SUPERFAMILY MULTIDRUG TRANSPORTER MFSC"/>
    <property type="match status" value="1"/>
</dbReference>
<evidence type="ECO:0000313" key="8">
    <source>
        <dbReference type="EMBL" id="MCZ0861042.1"/>
    </source>
</evidence>
<dbReference type="PROSITE" id="PS00216">
    <property type="entry name" value="SUGAR_TRANSPORT_1"/>
    <property type="match status" value="1"/>
</dbReference>
<feature type="transmembrane region" description="Helical" evidence="6">
    <location>
        <begin position="432"/>
        <end position="457"/>
    </location>
</feature>
<feature type="transmembrane region" description="Helical" evidence="6">
    <location>
        <begin position="201"/>
        <end position="221"/>
    </location>
</feature>
<evidence type="ECO:0000256" key="4">
    <source>
        <dbReference type="ARBA" id="ARBA00022989"/>
    </source>
</evidence>
<comment type="subcellular location">
    <subcellularLocation>
        <location evidence="1">Membrane</location>
        <topology evidence="1">Multi-pass membrane protein</topology>
    </subcellularLocation>
</comment>
<dbReference type="InterPro" id="IPR005829">
    <property type="entry name" value="Sugar_transporter_CS"/>
</dbReference>
<sequence length="467" mass="49655">MAAAYQYTTREMRMVLVAAALASFLSPFLGSMVNVAIPAIGTAYVATAESLAMLSTAYLISSVMFMVPAARIADIVGRKKIFLAGIFLLAVSSILAPHSPSIEILILCRILEGVGVAAITSNSIALLSAVYPPEKRGAVIGYAVSAVFLGLSAGPILGGILTQMLGWESIFYFVVVLSAFTFAAVWFSIAHDIRENAGEPYDYAGTFVYMLLIISLVLGLINLPEFWAVGLLAAGVVVFLPLFVFVEKRTHYPVFALRLFSGNRVFTRGNLATVINFGATYAISFFLSLYLQIAGMLTPMEAGMVLVAMPFTQMIFSPLAGRVSDKIDPRYLTTAGMLLMAGGLAVLLQLSAALDLPMLLVTLVLMGFAVALFASPNNNLILGSVQRREYGSANSIIGTMRQMGMVLSMGLATCFISIFLGTTTEMAGNLDAFLSAMHLSFACGVVFCLIAAALSFSSRAPSVTASK</sequence>
<reference evidence="8" key="1">
    <citation type="submission" date="2022-12" db="EMBL/GenBank/DDBJ databases">
        <title>Isolation and characterisation of novel Methanocorpusculum spp. from native Australian herbivores indicates the genus is ancestrally host-associated.</title>
        <authorList>
            <person name="Volmer J.G."/>
            <person name="Soo R.M."/>
            <person name="Evans P.N."/>
            <person name="Hoedt E.C."/>
            <person name="Astorga Alsina A.L."/>
            <person name="Woodcroft B.J."/>
            <person name="Tyson G.W."/>
            <person name="Hugenholtz P."/>
            <person name="Morrison M."/>
        </authorList>
    </citation>
    <scope>NUCLEOTIDE SEQUENCE</scope>
    <source>
        <strain evidence="8">MG</strain>
    </source>
</reference>
<feature type="transmembrane region" description="Helical" evidence="6">
    <location>
        <begin position="81"/>
        <end position="98"/>
    </location>
</feature>
<keyword evidence="2" id="KW-0813">Transport</keyword>
<dbReference type="CDD" id="cd17321">
    <property type="entry name" value="MFS_MMR_MDR_like"/>
    <property type="match status" value="1"/>
</dbReference>
<dbReference type="RefSeq" id="WP_268925239.1">
    <property type="nucleotide sequence ID" value="NZ_JAPTGB010000015.1"/>
</dbReference>
<feature type="transmembrane region" description="Helical" evidence="6">
    <location>
        <begin position="403"/>
        <end position="420"/>
    </location>
</feature>
<feature type="transmembrane region" description="Helical" evidence="6">
    <location>
        <begin position="267"/>
        <end position="290"/>
    </location>
</feature>
<keyword evidence="4 6" id="KW-1133">Transmembrane helix</keyword>
<keyword evidence="3 6" id="KW-0812">Transmembrane</keyword>
<dbReference type="Gene3D" id="1.20.1250.20">
    <property type="entry name" value="MFS general substrate transporter like domains"/>
    <property type="match status" value="1"/>
</dbReference>
<dbReference type="Proteomes" id="UP001141422">
    <property type="component" value="Unassembled WGS sequence"/>
</dbReference>
<keyword evidence="5 6" id="KW-0472">Membrane</keyword>
<dbReference type="PANTHER" id="PTHR42718">
    <property type="entry name" value="MAJOR FACILITATOR SUPERFAMILY MULTIDRUG TRANSPORTER MFSC"/>
    <property type="match status" value="1"/>
</dbReference>
<comment type="caution">
    <text evidence="8">The sequence shown here is derived from an EMBL/GenBank/DDBJ whole genome shotgun (WGS) entry which is preliminary data.</text>
</comment>
<dbReference type="Pfam" id="PF07690">
    <property type="entry name" value="MFS_1"/>
    <property type="match status" value="1"/>
</dbReference>
<evidence type="ECO:0000256" key="2">
    <source>
        <dbReference type="ARBA" id="ARBA00022448"/>
    </source>
</evidence>
<dbReference type="InterPro" id="IPR011701">
    <property type="entry name" value="MFS"/>
</dbReference>
<organism evidence="8 9">
    <name type="scientific">Methanocorpusculum petauri</name>
    <dbReference type="NCBI Taxonomy" id="3002863"/>
    <lineage>
        <taxon>Archaea</taxon>
        <taxon>Methanobacteriati</taxon>
        <taxon>Methanobacteriota</taxon>
        <taxon>Stenosarchaea group</taxon>
        <taxon>Methanomicrobia</taxon>
        <taxon>Methanomicrobiales</taxon>
        <taxon>Methanocorpusculaceae</taxon>
        <taxon>Methanocorpusculum</taxon>
    </lineage>
</organism>
<evidence type="ECO:0000313" key="9">
    <source>
        <dbReference type="Proteomes" id="UP001141422"/>
    </source>
</evidence>
<dbReference type="PRINTS" id="PR01036">
    <property type="entry name" value="TCRTETB"/>
</dbReference>
<dbReference type="InterPro" id="IPR036259">
    <property type="entry name" value="MFS_trans_sf"/>
</dbReference>
<evidence type="ECO:0000256" key="3">
    <source>
        <dbReference type="ARBA" id="ARBA00022692"/>
    </source>
</evidence>
<evidence type="ECO:0000256" key="5">
    <source>
        <dbReference type="ARBA" id="ARBA00023136"/>
    </source>
</evidence>
<name>A0ABT4IIF7_9EURY</name>
<evidence type="ECO:0000256" key="1">
    <source>
        <dbReference type="ARBA" id="ARBA00004141"/>
    </source>
</evidence>
<feature type="transmembrane region" description="Helical" evidence="6">
    <location>
        <begin position="139"/>
        <end position="158"/>
    </location>
</feature>
<feature type="transmembrane region" description="Helical" evidence="6">
    <location>
        <begin position="302"/>
        <end position="319"/>
    </location>
</feature>
<evidence type="ECO:0000256" key="6">
    <source>
        <dbReference type="SAM" id="Phobius"/>
    </source>
</evidence>
<dbReference type="EMBL" id="JAPTGB010000015">
    <property type="protein sequence ID" value="MCZ0861042.1"/>
    <property type="molecule type" value="Genomic_DNA"/>
</dbReference>
<dbReference type="Gene3D" id="1.20.1720.10">
    <property type="entry name" value="Multidrug resistance protein D"/>
    <property type="match status" value="1"/>
</dbReference>
<feature type="domain" description="Major facilitator superfamily (MFS) profile" evidence="7">
    <location>
        <begin position="15"/>
        <end position="463"/>
    </location>
</feature>
<feature type="transmembrane region" description="Helical" evidence="6">
    <location>
        <begin position="170"/>
        <end position="189"/>
    </location>
</feature>
<dbReference type="InterPro" id="IPR020846">
    <property type="entry name" value="MFS_dom"/>
</dbReference>
<feature type="transmembrane region" description="Helical" evidence="6">
    <location>
        <begin position="358"/>
        <end position="382"/>
    </location>
</feature>